<dbReference type="EMBL" id="MH777353">
    <property type="protein sequence ID" value="AYA94558.1"/>
    <property type="molecule type" value="Genomic_DNA"/>
</dbReference>
<evidence type="ECO:0000256" key="5">
    <source>
        <dbReference type="ARBA" id="ARBA00022581"/>
    </source>
</evidence>
<protein>
    <recommendedName>
        <fullName evidence="15">Minor capsid protein L2</fullName>
    </recommendedName>
</protein>
<keyword evidence="4 15" id="KW-1048">Host nucleus</keyword>
<keyword evidence="10" id="KW-1039">Host endosome</keyword>
<evidence type="ECO:0000256" key="7">
    <source>
        <dbReference type="ARBA" id="ARBA00022844"/>
    </source>
</evidence>
<evidence type="ECO:0000256" key="3">
    <source>
        <dbReference type="ARBA" id="ARBA00022561"/>
    </source>
</evidence>
<keyword evidence="14 15" id="KW-1160">Virus entry into host cell</keyword>
<name>A0A385PLQ1_9PAPI</name>
<dbReference type="GO" id="GO:0075732">
    <property type="term" value="P:viral penetration into host nucleus"/>
    <property type="evidence" value="ECO:0007669"/>
    <property type="project" value="UniProtKB-KW"/>
</dbReference>
<dbReference type="Pfam" id="PF00513">
    <property type="entry name" value="Late_protein_L2"/>
    <property type="match status" value="1"/>
</dbReference>
<evidence type="ECO:0000313" key="16">
    <source>
        <dbReference type="EMBL" id="AYA94558.1"/>
    </source>
</evidence>
<evidence type="ECO:0000256" key="11">
    <source>
        <dbReference type="ARBA" id="ARBA00023120"/>
    </source>
</evidence>
<dbReference type="GO" id="GO:0075521">
    <property type="term" value="P:microtubule-dependent intracellular transport of viral material towards nucleus"/>
    <property type="evidence" value="ECO:0007669"/>
    <property type="project" value="UniProtKB-UniRule"/>
</dbReference>
<evidence type="ECO:0000256" key="15">
    <source>
        <dbReference type="HAMAP-Rule" id="MF_04003"/>
    </source>
</evidence>
<keyword evidence="3 15" id="KW-0167">Capsid protein</keyword>
<keyword evidence="6" id="KW-1040">Host Golgi apparatus</keyword>
<keyword evidence="9 15" id="KW-1177">Microtubular inwards viral transport</keyword>
<comment type="PTM">
    <text evidence="15">Highly phosphorylated.</text>
</comment>
<comment type="caution">
    <text evidence="15">Lacks conserved residue(s) required for the propagation of feature annotation.</text>
</comment>
<dbReference type="HAMAP" id="MF_04003">
    <property type="entry name" value="PPV_L2"/>
    <property type="match status" value="1"/>
</dbReference>
<reference evidence="16" key="1">
    <citation type="journal article" date="2018" name="Nat. Med.">
        <title>Expanded skin virome in DOCK8-deficient patients.</title>
        <authorList>
            <consortium name="NISC Comparative Sequencing Program"/>
            <person name="Tirosh O."/>
            <person name="Conlan S."/>
            <person name="Deming C."/>
            <person name="Lee-Lin S.Q."/>
            <person name="Huang X."/>
            <person name="Su H.C."/>
            <person name="Freeman A.F."/>
            <person name="Segre J.A."/>
            <person name="Kong H.H."/>
        </authorList>
    </citation>
    <scope>NUCLEOTIDE SEQUENCE</scope>
    <source>
        <strain evidence="16">HPV-mSK_214</strain>
    </source>
</reference>
<sequence>MLQARKRTKRDSVTNLYNQCRISGNCPDDVKNKVEGTTLADTLLKIFGGLVYFGGLGIGTGRGTGGATGYRPLGSGAGSSGGGRVTSGGTVIRPNVVIDPVGPPDIITVDSVNPSSSSLVPLLEVGTEIGPEVDITTNAAGPDLGVTETSVITTTDPVSDVINIGGAPTVTTIDDTAAVLEVQPTISSTPKRVATSSFNNPTFVSVHTSTLPEPSNTTDVFVDSAFGGTLIGGNITAEPILEEIPLETFNERLEFDIEEPGPKTSTPKERLESTLIRAREYYNRRVQQVRTRNPQFVAGPRQAVTFEFENPAFTADDVSLLFEQDVSQLATAAPDPDFADIIRLGRPTFSETDTGNIRLSRLGQRGTIRLRSGTQIGQKVHFYYDFSTIDSAEAIELTNLGHHSGDASILNPLAEGTIVDATNIDEDVLFPEEELIDPQTENFSDSHLVLTSSSRRTVMTVPTLPPGVALRVFVQDVGDGLFVSYPEYHDDITVYPVPTEPLQPAIIVDPFSSADFILHPSLKRKRKRNIDDYL</sequence>
<keyword evidence="5 15" id="KW-0945">Host-virus interaction</keyword>
<dbReference type="GO" id="GO:0003677">
    <property type="term" value="F:DNA binding"/>
    <property type="evidence" value="ECO:0007669"/>
    <property type="project" value="UniProtKB-UniRule"/>
</dbReference>
<evidence type="ECO:0000256" key="12">
    <source>
        <dbReference type="ARBA" id="ARBA00023125"/>
    </source>
</evidence>
<proteinExistence type="inferred from homology"/>
<comment type="subcellular location">
    <subcellularLocation>
        <location evidence="15">Virion</location>
    </subcellularLocation>
    <subcellularLocation>
        <location evidence="15">Host nucleus</location>
    </subcellularLocation>
</comment>
<keyword evidence="7 15" id="KW-0946">Virion</keyword>
<comment type="similarity">
    <text evidence="15">Belongs to the papillomaviridae L2 protein family.</text>
</comment>
<comment type="function">
    <text evidence="15">Minor protein of the capsid that localizes along the inner surface of the virion, within the central cavities beneath the L1 pentamers. Plays a role in capsid stabilization through interaction with the major capsid protein L1. Once the virion enters the host cell, L2 escorts the genomic DNA into the nucleus by promoting escape from the endosomal compartments and traffic through the host Golgi network. Mechanistically, the C-terminus of L2 possesses a cell-penetrating peptide that protudes from the host endosome, interacts with host cytoplasmic retromer cargo and thereby mediates the capsid delivery to the host trans-Golgi network. Plays a role through its interaction with host dynein in the intracellular microtubule-dependent transport of viral capsid toward the nucleus. Mediates the viral genome import into the nucleus through binding to host importins. Once within the nucleus, L2 localizes viral genomes to host PML bodies in order to activate early gene expression for establishment of infection. Later on, promotes late gene expression by interacting with the viral E2 protein and by inhibiting its transcriptional activation functions. During virion assembly, encapsidates the genome by direct interaction with the viral DNA.</text>
</comment>
<dbReference type="GO" id="GO:0042025">
    <property type="term" value="C:host cell nucleus"/>
    <property type="evidence" value="ECO:0007669"/>
    <property type="project" value="UniProtKB-SubCell"/>
</dbReference>
<evidence type="ECO:0000256" key="14">
    <source>
        <dbReference type="ARBA" id="ARBA00023296"/>
    </source>
</evidence>
<evidence type="ECO:0000256" key="10">
    <source>
        <dbReference type="ARBA" id="ARBA00023046"/>
    </source>
</evidence>
<comment type="subunit">
    <text evidence="15">Interacts with major capsid protein L1. Interacts with E2; this interaction inhibits E2 transcriptional activity but not the DNA replication function E2. Interacts with host HSPA8; this interaction is required for L2 nuclear translocation. Interacts with host importins KPNB2 and KPNB3. Forms a complex with importin alpha2-beta1 heterodimers via interaction with the importin alpha2 adapter. Interacts with host DYNLT1; this interaction is essential for virus intracellular transport during entry. Interacts (via C-terminus) with host retromer subunits VPS35 AND VPS29.</text>
</comment>
<keyword evidence="2 15" id="KW-0597">Phosphoprotein</keyword>
<dbReference type="GO" id="GO:0005198">
    <property type="term" value="F:structural molecule activity"/>
    <property type="evidence" value="ECO:0007669"/>
    <property type="project" value="UniProtKB-UniRule"/>
</dbReference>
<dbReference type="GO" id="GO:0019028">
    <property type="term" value="C:viral capsid"/>
    <property type="evidence" value="ECO:0007669"/>
    <property type="project" value="UniProtKB-UniRule"/>
</dbReference>
<evidence type="ECO:0000256" key="6">
    <source>
        <dbReference type="ARBA" id="ARBA00022812"/>
    </source>
</evidence>
<organism evidence="16">
    <name type="scientific">Human papillomavirus</name>
    <dbReference type="NCBI Taxonomy" id="10566"/>
    <lineage>
        <taxon>Viruses</taxon>
        <taxon>Monodnaviria</taxon>
        <taxon>Shotokuvirae</taxon>
        <taxon>Cossaviricota</taxon>
        <taxon>Papovaviricetes</taxon>
        <taxon>Zurhausenvirales</taxon>
        <taxon>Papillomaviridae</taxon>
    </lineage>
</organism>
<feature type="disulfide bond" evidence="15">
    <location>
        <begin position="20"/>
        <end position="26"/>
    </location>
</feature>
<evidence type="ECO:0000256" key="1">
    <source>
        <dbReference type="ARBA" id="ARBA00022524"/>
    </source>
</evidence>
<evidence type="ECO:0000256" key="4">
    <source>
        <dbReference type="ARBA" id="ARBA00022562"/>
    </source>
</evidence>
<dbReference type="GO" id="GO:0046718">
    <property type="term" value="P:symbiont entry into host cell"/>
    <property type="evidence" value="ECO:0007669"/>
    <property type="project" value="UniProtKB-KW"/>
</dbReference>
<keyword evidence="8 15" id="KW-0426">Late protein</keyword>
<dbReference type="InterPro" id="IPR000784">
    <property type="entry name" value="Late_L2"/>
</dbReference>
<evidence type="ECO:0000256" key="13">
    <source>
        <dbReference type="ARBA" id="ARBA00023157"/>
    </source>
</evidence>
<keyword evidence="1 15" id="KW-1163">Viral penetration into host nucleus</keyword>
<keyword evidence="11 15" id="KW-1176">Cytoplasmic inwards viral transport</keyword>
<dbReference type="GO" id="GO:0043657">
    <property type="term" value="C:host cell"/>
    <property type="evidence" value="ECO:0007669"/>
    <property type="project" value="GOC"/>
</dbReference>
<keyword evidence="12 15" id="KW-0238">DNA-binding</keyword>
<evidence type="ECO:0000256" key="8">
    <source>
        <dbReference type="ARBA" id="ARBA00022921"/>
    </source>
</evidence>
<evidence type="ECO:0000256" key="9">
    <source>
        <dbReference type="ARBA" id="ARBA00022952"/>
    </source>
</evidence>
<keyword evidence="13 15" id="KW-1015">Disulfide bond</keyword>
<gene>
    <name evidence="15" type="primary">L2</name>
</gene>
<evidence type="ECO:0000256" key="2">
    <source>
        <dbReference type="ARBA" id="ARBA00022553"/>
    </source>
</evidence>
<accession>A0A385PLQ1</accession>